<evidence type="ECO:0000313" key="5">
    <source>
        <dbReference type="Proteomes" id="UP000808337"/>
    </source>
</evidence>
<evidence type="ECO:0000259" key="3">
    <source>
        <dbReference type="Pfam" id="PF05368"/>
    </source>
</evidence>
<evidence type="ECO:0000256" key="2">
    <source>
        <dbReference type="ARBA" id="ARBA00023002"/>
    </source>
</evidence>
<dbReference type="Gene3D" id="3.90.25.10">
    <property type="entry name" value="UDP-galactose 4-epimerase, domain 1"/>
    <property type="match status" value="1"/>
</dbReference>
<dbReference type="Pfam" id="PF05368">
    <property type="entry name" value="NmrA"/>
    <property type="match status" value="1"/>
</dbReference>
<evidence type="ECO:0000313" key="4">
    <source>
        <dbReference type="EMBL" id="MBK9983383.1"/>
    </source>
</evidence>
<protein>
    <submittedName>
        <fullName evidence="4">NmrA family NAD(P)-binding protein</fullName>
    </submittedName>
</protein>
<reference evidence="4 5" key="1">
    <citation type="submission" date="2020-10" db="EMBL/GenBank/DDBJ databases">
        <title>Connecting structure to function with the recovery of over 1000 high-quality activated sludge metagenome-assembled genomes encoding full-length rRNA genes using long-read sequencing.</title>
        <authorList>
            <person name="Singleton C.M."/>
            <person name="Petriglieri F."/>
            <person name="Kristensen J.M."/>
            <person name="Kirkegaard R.H."/>
            <person name="Michaelsen T.Y."/>
            <person name="Andersen M.H."/>
            <person name="Karst S.M."/>
            <person name="Dueholm M.S."/>
            <person name="Nielsen P.H."/>
            <person name="Albertsen M."/>
        </authorList>
    </citation>
    <scope>NUCLEOTIDE SEQUENCE [LARGE SCALE GENOMIC DNA]</scope>
    <source>
        <strain evidence="4">Ribe_18-Q3-R11-54_MAXAC.273</strain>
    </source>
</reference>
<name>A0A9D7XT84_9BACT</name>
<dbReference type="PANTHER" id="PTHR47706">
    <property type="entry name" value="NMRA-LIKE FAMILY PROTEIN"/>
    <property type="match status" value="1"/>
</dbReference>
<dbReference type="GO" id="GO:0016491">
    <property type="term" value="F:oxidoreductase activity"/>
    <property type="evidence" value="ECO:0007669"/>
    <property type="project" value="UniProtKB-KW"/>
</dbReference>
<dbReference type="Proteomes" id="UP000808337">
    <property type="component" value="Unassembled WGS sequence"/>
</dbReference>
<dbReference type="EMBL" id="JADKGY010000019">
    <property type="protein sequence ID" value="MBK9983383.1"/>
    <property type="molecule type" value="Genomic_DNA"/>
</dbReference>
<proteinExistence type="predicted"/>
<sequence>MNKIIVVAGATGNLGGRIVRNLIERGAEVRVIVRPGSEIEKITKLEKLGAHVFKINMSSEDEISKVCNGASCVVSALQGLHDVIVDTQKVLLDAAIAAGVSRFIPSDYSTDFTLLTPGENRNFDLRREFHTYLDKSLISSTSIFNWAFAEILAYNTPMLDMKKKSVGYWGENPDWHLEFTTMDDTAAYTAAAALDDHTPGKLSIASFRVSPNEMVAMASEITHTAFQLIPMGSLSQFAAYIKSERAANPQGENELNPRWQSAQYMHGMFSVQHEMLDNSRYPDIKWTSSKEFITSLFNRIKQ</sequence>
<comment type="caution">
    <text evidence="4">The sequence shown here is derived from an EMBL/GenBank/DDBJ whole genome shotgun (WGS) entry which is preliminary data.</text>
</comment>
<dbReference type="AlphaFoldDB" id="A0A9D7XT84"/>
<dbReference type="InterPro" id="IPR051609">
    <property type="entry name" value="NmrA/Isoflavone_reductase-like"/>
</dbReference>
<dbReference type="SUPFAM" id="SSF51735">
    <property type="entry name" value="NAD(P)-binding Rossmann-fold domains"/>
    <property type="match status" value="1"/>
</dbReference>
<gene>
    <name evidence="4" type="ORF">IPP15_13505</name>
</gene>
<keyword evidence="2" id="KW-0560">Oxidoreductase</keyword>
<dbReference type="PANTHER" id="PTHR47706:SF1">
    <property type="entry name" value="CIPA-LIKE, PUTATIVE (AFU_ORTHOLOGUE AFUA_1G12460)-RELATED"/>
    <property type="match status" value="1"/>
</dbReference>
<feature type="domain" description="NmrA-like" evidence="3">
    <location>
        <begin position="1"/>
        <end position="217"/>
    </location>
</feature>
<dbReference type="InterPro" id="IPR036291">
    <property type="entry name" value="NAD(P)-bd_dom_sf"/>
</dbReference>
<keyword evidence="1" id="KW-0521">NADP</keyword>
<dbReference type="Gene3D" id="3.40.50.720">
    <property type="entry name" value="NAD(P)-binding Rossmann-like Domain"/>
    <property type="match status" value="1"/>
</dbReference>
<evidence type="ECO:0000256" key="1">
    <source>
        <dbReference type="ARBA" id="ARBA00022857"/>
    </source>
</evidence>
<organism evidence="4 5">
    <name type="scientific">Candidatus Opimibacter skivensis</name>
    <dbReference type="NCBI Taxonomy" id="2982028"/>
    <lineage>
        <taxon>Bacteria</taxon>
        <taxon>Pseudomonadati</taxon>
        <taxon>Bacteroidota</taxon>
        <taxon>Saprospiria</taxon>
        <taxon>Saprospirales</taxon>
        <taxon>Saprospiraceae</taxon>
        <taxon>Candidatus Opimibacter</taxon>
    </lineage>
</organism>
<accession>A0A9D7XT84</accession>
<dbReference type="InterPro" id="IPR008030">
    <property type="entry name" value="NmrA-like"/>
</dbReference>